<gene>
    <name evidence="2" type="ORF">CTI12_AA326740</name>
</gene>
<organism evidence="2 3">
    <name type="scientific">Artemisia annua</name>
    <name type="common">Sweet wormwood</name>
    <dbReference type="NCBI Taxonomy" id="35608"/>
    <lineage>
        <taxon>Eukaryota</taxon>
        <taxon>Viridiplantae</taxon>
        <taxon>Streptophyta</taxon>
        <taxon>Embryophyta</taxon>
        <taxon>Tracheophyta</taxon>
        <taxon>Spermatophyta</taxon>
        <taxon>Magnoliopsida</taxon>
        <taxon>eudicotyledons</taxon>
        <taxon>Gunneridae</taxon>
        <taxon>Pentapetalae</taxon>
        <taxon>asterids</taxon>
        <taxon>campanulids</taxon>
        <taxon>Asterales</taxon>
        <taxon>Asteraceae</taxon>
        <taxon>Asteroideae</taxon>
        <taxon>Anthemideae</taxon>
        <taxon>Artemisiinae</taxon>
        <taxon>Artemisia</taxon>
    </lineage>
</organism>
<protein>
    <submittedName>
        <fullName evidence="2">AAA-ATPase</fullName>
    </submittedName>
</protein>
<dbReference type="Pfam" id="PF25568">
    <property type="entry name" value="AAA_lid_At3g28540"/>
    <property type="match status" value="1"/>
</dbReference>
<feature type="domain" description="AAA+ ATPase At3g28540-like C-terminal" evidence="1">
    <location>
        <begin position="28"/>
        <end position="78"/>
    </location>
</feature>
<evidence type="ECO:0000259" key="1">
    <source>
        <dbReference type="Pfam" id="PF25568"/>
    </source>
</evidence>
<dbReference type="OrthoDB" id="10251412at2759"/>
<keyword evidence="3" id="KW-1185">Reference proteome</keyword>
<dbReference type="EMBL" id="PKPP01004014">
    <property type="protein sequence ID" value="PWA66494.1"/>
    <property type="molecule type" value="Genomic_DNA"/>
</dbReference>
<dbReference type="AlphaFoldDB" id="A0A2U1MZ72"/>
<evidence type="ECO:0000313" key="2">
    <source>
        <dbReference type="EMBL" id="PWA66494.1"/>
    </source>
</evidence>
<name>A0A2U1MZ72_ARTAN</name>
<evidence type="ECO:0000313" key="3">
    <source>
        <dbReference type="Proteomes" id="UP000245207"/>
    </source>
</evidence>
<reference evidence="2 3" key="1">
    <citation type="journal article" date="2018" name="Mol. Plant">
        <title>The genome of Artemisia annua provides insight into the evolution of Asteraceae family and artemisinin biosynthesis.</title>
        <authorList>
            <person name="Shen Q."/>
            <person name="Zhang L."/>
            <person name="Liao Z."/>
            <person name="Wang S."/>
            <person name="Yan T."/>
            <person name="Shi P."/>
            <person name="Liu M."/>
            <person name="Fu X."/>
            <person name="Pan Q."/>
            <person name="Wang Y."/>
            <person name="Lv Z."/>
            <person name="Lu X."/>
            <person name="Zhang F."/>
            <person name="Jiang W."/>
            <person name="Ma Y."/>
            <person name="Chen M."/>
            <person name="Hao X."/>
            <person name="Li L."/>
            <person name="Tang Y."/>
            <person name="Lv G."/>
            <person name="Zhou Y."/>
            <person name="Sun X."/>
            <person name="Brodelius P.E."/>
            <person name="Rose J.K.C."/>
            <person name="Tang K."/>
        </authorList>
    </citation>
    <scope>NUCLEOTIDE SEQUENCE [LARGE SCALE GENOMIC DNA]</scope>
    <source>
        <strain evidence="3">cv. Huhao1</strain>
        <tissue evidence="2">Leaf</tissue>
    </source>
</reference>
<dbReference type="Proteomes" id="UP000245207">
    <property type="component" value="Unassembled WGS sequence"/>
</dbReference>
<dbReference type="InterPro" id="IPR058017">
    <property type="entry name" value="At3g28540-like_C"/>
</dbReference>
<sequence length="81" mass="8995">MVMILNCRRKKREGVGGLKCEAIKIILLFEIILVISEEIDMTPADVVENLMPKTSYGDPEGCLNSLIGALKTTKLKKTDED</sequence>
<proteinExistence type="predicted"/>
<accession>A0A2U1MZ72</accession>
<comment type="caution">
    <text evidence="2">The sequence shown here is derived from an EMBL/GenBank/DDBJ whole genome shotgun (WGS) entry which is preliminary data.</text>
</comment>